<sequence length="49" mass="5262">MSSERSPAPEHSWLRRVGWLVLIWAASVAALGVVAGLFRVLMSLAGLTV</sequence>
<dbReference type="Proteomes" id="UP001061991">
    <property type="component" value="Plasmid p_unnamed1"/>
</dbReference>
<dbReference type="EMBL" id="CP104972">
    <property type="protein sequence ID" value="UXN59049.1"/>
    <property type="molecule type" value="Genomic_DNA"/>
</dbReference>
<keyword evidence="2" id="KW-1185">Reference proteome</keyword>
<keyword evidence="1" id="KW-0614">Plasmid</keyword>
<accession>A0ACD4CZR6</accession>
<proteinExistence type="predicted"/>
<protein>
    <submittedName>
        <fullName evidence="1">DUF2474 domain-containing protein</fullName>
    </submittedName>
</protein>
<evidence type="ECO:0000313" key="1">
    <source>
        <dbReference type="EMBL" id="UXN59049.1"/>
    </source>
</evidence>
<organism evidence="1 2">
    <name type="scientific">Phyllobacterium zundukense</name>
    <dbReference type="NCBI Taxonomy" id="1867719"/>
    <lineage>
        <taxon>Bacteria</taxon>
        <taxon>Pseudomonadati</taxon>
        <taxon>Pseudomonadota</taxon>
        <taxon>Alphaproteobacteria</taxon>
        <taxon>Hyphomicrobiales</taxon>
        <taxon>Phyllobacteriaceae</taxon>
        <taxon>Phyllobacterium</taxon>
    </lineage>
</organism>
<geneLocation type="plasmid" evidence="1 2">
    <name>p_unnamed1</name>
</geneLocation>
<evidence type="ECO:0000313" key="2">
    <source>
        <dbReference type="Proteomes" id="UP001061991"/>
    </source>
</evidence>
<gene>
    <name evidence="1" type="ORF">N8E88_09205</name>
</gene>
<name>A0ACD4CZR6_9HYPH</name>
<reference evidence="1" key="1">
    <citation type="submission" date="2022-09" db="EMBL/GenBank/DDBJ databases">
        <title>Interaction between co-microsymbionts with complementary sets of symbiotic genes in legume-rhizobium systems.</title>
        <authorList>
            <person name="Safronova V."/>
            <person name="Sazanova A."/>
            <person name="Afonin A."/>
            <person name="Chirak E."/>
        </authorList>
    </citation>
    <scope>NUCLEOTIDE SEQUENCE</scope>
    <source>
        <strain evidence="1">A18/3m</strain>
    </source>
</reference>